<sequence length="198" mass="22265">MVYSIYLVSYAAQGEPQVLHSRAFCRHLPLPQLPLDKLCKFSPHGVDTLTEKQDKEQQLLRVFEGNDCLDYILREGKAEFQGALAQSSKKETKKRDFLNGTFRLKGSHLLIHWIATLRGTALLAIAAPSDSPSVIRANLRFVMSSLANRIRLDQTQEVLLKAHIISLTIKYYMPCGQLLPQPPGIQKQVEDAVGKLLK</sequence>
<dbReference type="InParanoid" id="A0A1V9XBG0"/>
<dbReference type="AlphaFoldDB" id="A0A1V9XBG0"/>
<evidence type="ECO:0000313" key="1">
    <source>
        <dbReference type="EMBL" id="OQR70698.1"/>
    </source>
</evidence>
<dbReference type="OrthoDB" id="6495442at2759"/>
<keyword evidence="2" id="KW-1185">Reference proteome</keyword>
<proteinExistence type="predicted"/>
<evidence type="ECO:0000313" key="2">
    <source>
        <dbReference type="Proteomes" id="UP000192247"/>
    </source>
</evidence>
<dbReference type="EMBL" id="MNPL01016566">
    <property type="protein sequence ID" value="OQR70698.1"/>
    <property type="molecule type" value="Genomic_DNA"/>
</dbReference>
<comment type="caution">
    <text evidence="1">The sequence shown here is derived from an EMBL/GenBank/DDBJ whole genome shotgun (WGS) entry which is preliminary data.</text>
</comment>
<accession>A0A1V9XBG0</accession>
<reference evidence="1 2" key="1">
    <citation type="journal article" date="2017" name="Gigascience">
        <title>Draft genome of the honey bee ectoparasitic mite, Tropilaelaps mercedesae, is shaped by the parasitic life history.</title>
        <authorList>
            <person name="Dong X."/>
            <person name="Armstrong S.D."/>
            <person name="Xia D."/>
            <person name="Makepeace B.L."/>
            <person name="Darby A.C."/>
            <person name="Kadowaki T."/>
        </authorList>
    </citation>
    <scope>NUCLEOTIDE SEQUENCE [LARGE SCALE GENOMIC DNA]</scope>
    <source>
        <strain evidence="1">Wuxi-XJTLU</strain>
    </source>
</reference>
<name>A0A1V9XBG0_9ACAR</name>
<dbReference type="Proteomes" id="UP000192247">
    <property type="component" value="Unassembled WGS sequence"/>
</dbReference>
<protein>
    <submittedName>
        <fullName evidence="1">Uncharacterized protein</fullName>
    </submittedName>
</protein>
<organism evidence="1 2">
    <name type="scientific">Tropilaelaps mercedesae</name>
    <dbReference type="NCBI Taxonomy" id="418985"/>
    <lineage>
        <taxon>Eukaryota</taxon>
        <taxon>Metazoa</taxon>
        <taxon>Ecdysozoa</taxon>
        <taxon>Arthropoda</taxon>
        <taxon>Chelicerata</taxon>
        <taxon>Arachnida</taxon>
        <taxon>Acari</taxon>
        <taxon>Parasitiformes</taxon>
        <taxon>Mesostigmata</taxon>
        <taxon>Gamasina</taxon>
        <taxon>Dermanyssoidea</taxon>
        <taxon>Laelapidae</taxon>
        <taxon>Tropilaelaps</taxon>
    </lineage>
</organism>
<gene>
    <name evidence="1" type="ORF">BIW11_11464</name>
</gene>